<evidence type="ECO:0000256" key="4">
    <source>
        <dbReference type="ARBA" id="ARBA00025742"/>
    </source>
</evidence>
<feature type="transmembrane region" description="Helical" evidence="5">
    <location>
        <begin position="191"/>
        <end position="215"/>
    </location>
</feature>
<dbReference type="PANTHER" id="PTHR42988:SF2">
    <property type="entry name" value="CYCLIC NUCLEOTIDE PHOSPHODIESTERASE CBUA0032-RELATED"/>
    <property type="match status" value="1"/>
</dbReference>
<evidence type="ECO:0000256" key="1">
    <source>
        <dbReference type="ARBA" id="ARBA00022723"/>
    </source>
</evidence>
<keyword evidence="3" id="KW-0408">Iron</keyword>
<dbReference type="InterPro" id="IPR029052">
    <property type="entry name" value="Metallo-depent_PP-like"/>
</dbReference>
<feature type="domain" description="Calcineurin-like phosphoesterase" evidence="6">
    <location>
        <begin position="239"/>
        <end position="337"/>
    </location>
</feature>
<dbReference type="InterPro" id="IPR004843">
    <property type="entry name" value="Calcineurin-like_PHP"/>
</dbReference>
<keyword evidence="1" id="KW-0479">Metal-binding</keyword>
<dbReference type="Gene3D" id="3.60.21.10">
    <property type="match status" value="2"/>
</dbReference>
<dbReference type="AlphaFoldDB" id="A0A1M5IMU6"/>
<reference evidence="7 8" key="1">
    <citation type="submission" date="2016-11" db="EMBL/GenBank/DDBJ databases">
        <authorList>
            <person name="Jaros S."/>
            <person name="Januszkiewicz K."/>
            <person name="Wedrychowicz H."/>
        </authorList>
    </citation>
    <scope>NUCLEOTIDE SEQUENCE [LARGE SCALE GENOMIC DNA]</scope>
    <source>
        <strain evidence="7 8">DSM 19436</strain>
    </source>
</reference>
<dbReference type="InterPro" id="IPR050884">
    <property type="entry name" value="CNP_phosphodiesterase-III"/>
</dbReference>
<evidence type="ECO:0000256" key="3">
    <source>
        <dbReference type="ARBA" id="ARBA00023004"/>
    </source>
</evidence>
<dbReference type="STRING" id="1122133.SAMN02745157_3937"/>
<keyword evidence="5" id="KW-0472">Membrane</keyword>
<protein>
    <submittedName>
        <fullName evidence="7">Calcineurin-like phosphoesterase</fullName>
    </submittedName>
</protein>
<evidence type="ECO:0000256" key="5">
    <source>
        <dbReference type="SAM" id="Phobius"/>
    </source>
</evidence>
<evidence type="ECO:0000313" key="7">
    <source>
        <dbReference type="EMBL" id="SHG29369.1"/>
    </source>
</evidence>
<dbReference type="Pfam" id="PF00149">
    <property type="entry name" value="Metallophos"/>
    <property type="match status" value="1"/>
</dbReference>
<dbReference type="PANTHER" id="PTHR42988">
    <property type="entry name" value="PHOSPHOHYDROLASE"/>
    <property type="match status" value="1"/>
</dbReference>
<dbReference type="RefSeq" id="WP_073056224.1">
    <property type="nucleotide sequence ID" value="NZ_FQUP01000004.1"/>
</dbReference>
<dbReference type="EMBL" id="FQUP01000004">
    <property type="protein sequence ID" value="SHG29369.1"/>
    <property type="molecule type" value="Genomic_DNA"/>
</dbReference>
<comment type="similarity">
    <text evidence="4">Belongs to the cyclic nucleotide phosphodiesterase class-III family.</text>
</comment>
<name>A0A1M5IMU6_9HYPH</name>
<feature type="transmembrane region" description="Helical" evidence="5">
    <location>
        <begin position="76"/>
        <end position="96"/>
    </location>
</feature>
<dbReference type="SUPFAM" id="SSF56300">
    <property type="entry name" value="Metallo-dependent phosphatases"/>
    <property type="match status" value="1"/>
</dbReference>
<organism evidence="7 8">
    <name type="scientific">Kaistia soli DSM 19436</name>
    <dbReference type="NCBI Taxonomy" id="1122133"/>
    <lineage>
        <taxon>Bacteria</taxon>
        <taxon>Pseudomonadati</taxon>
        <taxon>Pseudomonadota</taxon>
        <taxon>Alphaproteobacteria</taxon>
        <taxon>Hyphomicrobiales</taxon>
        <taxon>Kaistiaceae</taxon>
        <taxon>Kaistia</taxon>
    </lineage>
</organism>
<keyword evidence="5" id="KW-0812">Transmembrane</keyword>
<evidence type="ECO:0000259" key="6">
    <source>
        <dbReference type="Pfam" id="PF00149"/>
    </source>
</evidence>
<keyword evidence="8" id="KW-1185">Reference proteome</keyword>
<evidence type="ECO:0000313" key="8">
    <source>
        <dbReference type="Proteomes" id="UP000184485"/>
    </source>
</evidence>
<keyword evidence="5" id="KW-1133">Transmembrane helix</keyword>
<evidence type="ECO:0000256" key="2">
    <source>
        <dbReference type="ARBA" id="ARBA00022801"/>
    </source>
</evidence>
<sequence>MFPILDPRRGDIEDDASSTKRRTLTSLAGSLLAEISLPKLIAAWVSLVALPVIVLGLGPLMVSIWVSAASTSAERLFNGLIPLVVAAALVAAAWFGGRPFLRLVEANFWSLNALAVQPGYALAREGLRHLAERNLPETTSDDRRDRIRAVSAAAAGLLVCGLSMLFVVLALPHTHWTGTLGDLAEPGRLALAGLFNCIVLIGCYVAVAALVWGVADATMDQPRDLGAFAPKVPGGRTWRVAHLSDIHIVGERYGFRIESGRSGPRGNGRLTQLLVALDAFDKAEGLDLILISGDLTDAGRAAEWAEFFDAIAAFPELAGKMVGIPGNHDLNVVDRANPARLDLPMSPNKRLRQMRLLAALDALQGDRVHVVDTATGMRGQTLSAALAPHASEIATFADTGTLRLGAKLGSVFAAAFPMVLPPEATGGLGVLMLNSNAETHFSFTNALGFVPREQEAAMARLVAETPDAIWIVALHHHVVEYPRAAKALSERIGTALVNGSWFTRRLQGISRTAIAMHGHRHIDWIGRSGGLVVVSAPSPVMNATDEEPTYFYIHEIGRDTSGGILLHPPHRIDVPGEPRLRRS</sequence>
<gene>
    <name evidence="7" type="ORF">SAMN02745157_3937</name>
</gene>
<dbReference type="Proteomes" id="UP000184485">
    <property type="component" value="Unassembled WGS sequence"/>
</dbReference>
<feature type="transmembrane region" description="Helical" evidence="5">
    <location>
        <begin position="147"/>
        <end position="171"/>
    </location>
</feature>
<proteinExistence type="inferred from homology"/>
<keyword evidence="2" id="KW-0378">Hydrolase</keyword>
<dbReference type="GO" id="GO:0016787">
    <property type="term" value="F:hydrolase activity"/>
    <property type="evidence" value="ECO:0007669"/>
    <property type="project" value="UniProtKB-KW"/>
</dbReference>
<accession>A0A1M5IMU6</accession>
<feature type="transmembrane region" description="Helical" evidence="5">
    <location>
        <begin position="41"/>
        <end position="64"/>
    </location>
</feature>
<dbReference type="OrthoDB" id="7235496at2"/>
<dbReference type="GO" id="GO:0046872">
    <property type="term" value="F:metal ion binding"/>
    <property type="evidence" value="ECO:0007669"/>
    <property type="project" value="UniProtKB-KW"/>
</dbReference>